<feature type="domain" description="Aminotransferase class V" evidence="11">
    <location>
        <begin position="58"/>
        <end position="419"/>
    </location>
</feature>
<dbReference type="PROSITE" id="PS00595">
    <property type="entry name" value="AA_TRANSFER_CLASS_5"/>
    <property type="match status" value="1"/>
</dbReference>
<evidence type="ECO:0000256" key="8">
    <source>
        <dbReference type="ARBA" id="ARBA00023004"/>
    </source>
</evidence>
<proteinExistence type="inferred from homology"/>
<keyword evidence="9" id="KW-0411">Iron-sulfur</keyword>
<dbReference type="AlphaFoldDB" id="B9BL63"/>
<evidence type="ECO:0000256" key="2">
    <source>
        <dbReference type="ARBA" id="ARBA00006490"/>
    </source>
</evidence>
<evidence type="ECO:0000256" key="3">
    <source>
        <dbReference type="ARBA" id="ARBA00012239"/>
    </source>
</evidence>
<gene>
    <name evidence="13" type="ORF">BURMUCGD2_5821</name>
</gene>
<keyword evidence="13" id="KW-0032">Aminotransferase</keyword>
<organism evidence="13 14">
    <name type="scientific">Burkholderia multivorans CGD2</name>
    <dbReference type="NCBI Taxonomy" id="513052"/>
    <lineage>
        <taxon>Bacteria</taxon>
        <taxon>Pseudomonadati</taxon>
        <taxon>Pseudomonadota</taxon>
        <taxon>Betaproteobacteria</taxon>
        <taxon>Burkholderiales</taxon>
        <taxon>Burkholderiaceae</taxon>
        <taxon>Burkholderia</taxon>
        <taxon>Burkholderia cepacia complex</taxon>
    </lineage>
</organism>
<dbReference type="FunFam" id="3.40.640.10:FF:000003">
    <property type="entry name" value="Cysteine desulfurase IscS"/>
    <property type="match status" value="1"/>
</dbReference>
<dbReference type="InterPro" id="IPR015424">
    <property type="entry name" value="PyrdxlP-dep_Trfase"/>
</dbReference>
<dbReference type="PANTHER" id="PTHR11601:SF34">
    <property type="entry name" value="CYSTEINE DESULFURASE"/>
    <property type="match status" value="1"/>
</dbReference>
<sequence>MAGPPRETNSPNSHLQRFNFHTYAIAQLILEPFSTARAVSFRRSDAQQKTMSDSTPFHYLDYAATTPADSRVIEAMTACLGFDGIFGNPASSSHIAGRLARQKVEHAREQVAALIGADADEIVWTSGATESNNLALKGYADTASDRRHLITSRIEHKAILDTMANLSKRGMTVTYLSPTPDGEITADAVAAAIGPDTGLVSLMLVNNELGTLTDVGAIARIVHAAGALLHVDAAQALGKTPIDVHALGIDMMSMSAHKVYGPKGIGALYVRREIAERIAPQIHGGGHERGLRSGTLATHQIVGMGVACELAAAKLDSEAPRIAALAARLKDAVLALGDVTHNAAAAARIPHTLSLTVDAPGFLPFMLGDTLAVSSTSACNSTSGAPSHVLTAIGLDASAASRTVRVSLGRFTTEQDIDAAIACFRRAIEQCRAAASSGFAAARQITPADLPAIRDAGYRAVICNRPDGEEADQPAFAEIAAAARALGLDARYLPVRRDEIGDADVEAFAALVDALPKPVLAYCRSGSRAGMLWHRLTMRRAA</sequence>
<keyword evidence="7" id="KW-0663">Pyridoxal phosphate</keyword>
<evidence type="ECO:0000256" key="4">
    <source>
        <dbReference type="ARBA" id="ARBA00022679"/>
    </source>
</evidence>
<dbReference type="Gene3D" id="3.90.1150.10">
    <property type="entry name" value="Aspartate Aminotransferase, domain 1"/>
    <property type="match status" value="1"/>
</dbReference>
<feature type="domain" description="Beta-lactamase hydrolase-like protein phosphatase-like" evidence="12">
    <location>
        <begin position="438"/>
        <end position="533"/>
    </location>
</feature>
<dbReference type="GO" id="GO:0031071">
    <property type="term" value="F:cysteine desulfurase activity"/>
    <property type="evidence" value="ECO:0007669"/>
    <property type="project" value="UniProtKB-EC"/>
</dbReference>
<dbReference type="NCBIfam" id="TIGR01244">
    <property type="entry name" value="TIGR01244 family sulfur transferase"/>
    <property type="match status" value="1"/>
</dbReference>
<evidence type="ECO:0000256" key="6">
    <source>
        <dbReference type="ARBA" id="ARBA00022723"/>
    </source>
</evidence>
<dbReference type="EMBL" id="ACFC01000002">
    <property type="protein sequence ID" value="EEE08680.1"/>
    <property type="molecule type" value="Genomic_DNA"/>
</dbReference>
<keyword evidence="8" id="KW-0408">Iron</keyword>
<dbReference type="InterPro" id="IPR029021">
    <property type="entry name" value="Prot-tyrosine_phosphatase-like"/>
</dbReference>
<dbReference type="GO" id="GO:0046872">
    <property type="term" value="F:metal ion binding"/>
    <property type="evidence" value="ECO:0007669"/>
    <property type="project" value="UniProtKB-KW"/>
</dbReference>
<evidence type="ECO:0000256" key="7">
    <source>
        <dbReference type="ARBA" id="ARBA00022898"/>
    </source>
</evidence>
<evidence type="ECO:0000256" key="1">
    <source>
        <dbReference type="ARBA" id="ARBA00001933"/>
    </source>
</evidence>
<dbReference type="Pfam" id="PF00266">
    <property type="entry name" value="Aminotran_5"/>
    <property type="match status" value="1"/>
</dbReference>
<dbReference type="GO" id="GO:0016787">
    <property type="term" value="F:hydrolase activity"/>
    <property type="evidence" value="ECO:0007669"/>
    <property type="project" value="InterPro"/>
</dbReference>
<dbReference type="InterPro" id="IPR005939">
    <property type="entry name" value="BLH_phosphatase-like"/>
</dbReference>
<comment type="cofactor">
    <cofactor evidence="1">
        <name>pyridoxal 5'-phosphate</name>
        <dbReference type="ChEBI" id="CHEBI:597326"/>
    </cofactor>
</comment>
<evidence type="ECO:0000259" key="11">
    <source>
        <dbReference type="Pfam" id="PF00266"/>
    </source>
</evidence>
<dbReference type="PANTHER" id="PTHR11601">
    <property type="entry name" value="CYSTEINE DESULFURYLASE FAMILY MEMBER"/>
    <property type="match status" value="1"/>
</dbReference>
<comment type="caution">
    <text evidence="13">The sequence shown here is derived from an EMBL/GenBank/DDBJ whole genome shotgun (WGS) entry which is preliminary data.</text>
</comment>
<evidence type="ECO:0000256" key="9">
    <source>
        <dbReference type="ARBA" id="ARBA00023014"/>
    </source>
</evidence>
<dbReference type="GO" id="GO:0008483">
    <property type="term" value="F:transaminase activity"/>
    <property type="evidence" value="ECO:0007669"/>
    <property type="project" value="UniProtKB-KW"/>
</dbReference>
<dbReference type="Gene3D" id="3.90.190.10">
    <property type="entry name" value="Protein tyrosine phosphatase superfamily"/>
    <property type="match status" value="1"/>
</dbReference>
<dbReference type="Pfam" id="PF04273">
    <property type="entry name" value="BLH_phosphatase"/>
    <property type="match status" value="1"/>
</dbReference>
<evidence type="ECO:0000256" key="5">
    <source>
        <dbReference type="ARBA" id="ARBA00022714"/>
    </source>
</evidence>
<evidence type="ECO:0000313" key="13">
    <source>
        <dbReference type="EMBL" id="EEE08680.1"/>
    </source>
</evidence>
<dbReference type="InterPro" id="IPR020578">
    <property type="entry name" value="Aminotrans_V_PyrdxlP_BS"/>
</dbReference>
<dbReference type="GO" id="GO:0051537">
    <property type="term" value="F:2 iron, 2 sulfur cluster binding"/>
    <property type="evidence" value="ECO:0007669"/>
    <property type="project" value="UniProtKB-KW"/>
</dbReference>
<dbReference type="InterPro" id="IPR000192">
    <property type="entry name" value="Aminotrans_V_dom"/>
</dbReference>
<protein>
    <recommendedName>
        <fullName evidence="3">cysteine desulfurase</fullName>
        <ecNumber evidence="3">2.8.1.7</ecNumber>
    </recommendedName>
</protein>
<comment type="similarity">
    <text evidence="2">Belongs to the class-V pyridoxal-phosphate-dependent aminotransferase family. NifS/IscS subfamily.</text>
</comment>
<dbReference type="Gene3D" id="3.40.640.10">
    <property type="entry name" value="Type I PLP-dependent aspartate aminotransferase-like (Major domain)"/>
    <property type="match status" value="1"/>
</dbReference>
<reference evidence="13 14" key="1">
    <citation type="journal article" date="2012" name="J. Bacteriol.">
        <title>Draft Genome Sequence Determination for Cystic Fibrosis and Chronic Granulomatous Disease Burkholderia multivorans Isolates.</title>
        <authorList>
            <person name="Varga J.J."/>
            <person name="Losada L."/>
            <person name="Zelazny A.M."/>
            <person name="Brinkac L."/>
            <person name="Harkins D."/>
            <person name="Radune D."/>
            <person name="Hostetler J."/>
            <person name="Sampaio E.P."/>
            <person name="Ronning C.M."/>
            <person name="Nierman W.C."/>
            <person name="Greenberg D.E."/>
            <person name="Holland S.M."/>
            <person name="Goldberg J.B."/>
        </authorList>
    </citation>
    <scope>NUCLEOTIDE SEQUENCE [LARGE SCALE GENOMIC DNA]</scope>
    <source>
        <strain evidence="13 14">CGD2</strain>
    </source>
</reference>
<evidence type="ECO:0000256" key="10">
    <source>
        <dbReference type="ARBA" id="ARBA00050776"/>
    </source>
</evidence>
<accession>B9BL63</accession>
<keyword evidence="4 13" id="KW-0808">Transferase</keyword>
<evidence type="ECO:0000259" key="12">
    <source>
        <dbReference type="Pfam" id="PF04273"/>
    </source>
</evidence>
<name>B9BL63_9BURK</name>
<keyword evidence="5" id="KW-0001">2Fe-2S</keyword>
<dbReference type="Proteomes" id="UP000004535">
    <property type="component" value="Unassembled WGS sequence"/>
</dbReference>
<dbReference type="EC" id="2.8.1.7" evidence="3"/>
<dbReference type="SUPFAM" id="SSF53383">
    <property type="entry name" value="PLP-dependent transferases"/>
    <property type="match status" value="1"/>
</dbReference>
<dbReference type="InterPro" id="IPR015422">
    <property type="entry name" value="PyrdxlP-dep_Trfase_small"/>
</dbReference>
<dbReference type="InterPro" id="IPR015421">
    <property type="entry name" value="PyrdxlP-dep_Trfase_major"/>
</dbReference>
<keyword evidence="6" id="KW-0479">Metal-binding</keyword>
<comment type="catalytic activity">
    <reaction evidence="10">
        <text>(sulfur carrier)-H + L-cysteine = (sulfur carrier)-SH + L-alanine</text>
        <dbReference type="Rhea" id="RHEA:43892"/>
        <dbReference type="Rhea" id="RHEA-COMP:14737"/>
        <dbReference type="Rhea" id="RHEA-COMP:14739"/>
        <dbReference type="ChEBI" id="CHEBI:29917"/>
        <dbReference type="ChEBI" id="CHEBI:35235"/>
        <dbReference type="ChEBI" id="CHEBI:57972"/>
        <dbReference type="ChEBI" id="CHEBI:64428"/>
        <dbReference type="EC" id="2.8.1.7"/>
    </reaction>
</comment>
<evidence type="ECO:0000313" key="14">
    <source>
        <dbReference type="Proteomes" id="UP000004535"/>
    </source>
</evidence>